<sequence length="262" mass="28582">MPPAGRSLPTTRPKSWRLQRPHDKGNIAKGDQEKYQQKLLKAVQNFVIGGNQPNLDIIAFSFEHKCFSEARNRAEYISAINAKLREWNYEDISDNDTAPSSSPQPIIKKQKTISPSPPLPTANIKSSATTTTTATNTTSSSSSSQPSSPPLPPPLLPMETTKTTTTHLPTPPQGKIPGGRCGGRGEGGGGGGRGGGDFEQLFDPKALDKIDLNDPVKRAEWVEAVWEYFISGGRWDPGRRDREREKGDESMGDGWDRDGGWA</sequence>
<evidence type="ECO:0000313" key="6">
    <source>
        <dbReference type="Proteomes" id="UP000276215"/>
    </source>
</evidence>
<dbReference type="InterPro" id="IPR036546">
    <property type="entry name" value="MED15_KIX"/>
</dbReference>
<evidence type="ECO:0000313" key="5">
    <source>
        <dbReference type="EMBL" id="RPB00124.1"/>
    </source>
</evidence>
<organism evidence="5 6">
    <name type="scientific">Choiromyces venosus 120613-1</name>
    <dbReference type="NCBI Taxonomy" id="1336337"/>
    <lineage>
        <taxon>Eukaryota</taxon>
        <taxon>Fungi</taxon>
        <taxon>Dikarya</taxon>
        <taxon>Ascomycota</taxon>
        <taxon>Pezizomycotina</taxon>
        <taxon>Pezizomycetes</taxon>
        <taxon>Pezizales</taxon>
        <taxon>Tuberaceae</taxon>
        <taxon>Choiromyces</taxon>
    </lineage>
</organism>
<feature type="region of interest" description="Disordered" evidence="3">
    <location>
        <begin position="94"/>
        <end position="200"/>
    </location>
</feature>
<proteinExistence type="predicted"/>
<dbReference type="OrthoDB" id="5385247at2759"/>
<name>A0A3N4JP93_9PEZI</name>
<comment type="subcellular location">
    <subcellularLocation>
        <location evidence="1">Nucleus</location>
    </subcellularLocation>
</comment>
<feature type="compositionally biased region" description="Polar residues" evidence="3">
    <location>
        <begin position="95"/>
        <end position="104"/>
    </location>
</feature>
<evidence type="ECO:0000259" key="4">
    <source>
        <dbReference type="Pfam" id="PF16987"/>
    </source>
</evidence>
<feature type="region of interest" description="Disordered" evidence="3">
    <location>
        <begin position="1"/>
        <end position="29"/>
    </location>
</feature>
<protein>
    <recommendedName>
        <fullName evidence="4">Mediator complex subunit 15 KIX domain-containing protein</fullName>
    </recommendedName>
</protein>
<feature type="compositionally biased region" description="Gly residues" evidence="3">
    <location>
        <begin position="176"/>
        <end position="197"/>
    </location>
</feature>
<feature type="region of interest" description="Disordered" evidence="3">
    <location>
        <begin position="232"/>
        <end position="262"/>
    </location>
</feature>
<feature type="compositionally biased region" description="Low complexity" evidence="3">
    <location>
        <begin position="126"/>
        <end position="146"/>
    </location>
</feature>
<feature type="compositionally biased region" description="Low complexity" evidence="3">
    <location>
        <begin position="157"/>
        <end position="168"/>
    </location>
</feature>
<feature type="compositionally biased region" description="Basic and acidic residues" evidence="3">
    <location>
        <begin position="236"/>
        <end position="262"/>
    </location>
</feature>
<keyword evidence="2" id="KW-0539">Nucleus</keyword>
<dbReference type="Pfam" id="PF16987">
    <property type="entry name" value="KIX_2"/>
    <property type="match status" value="1"/>
</dbReference>
<keyword evidence="6" id="KW-1185">Reference proteome</keyword>
<dbReference type="EMBL" id="ML120382">
    <property type="protein sequence ID" value="RPB00124.1"/>
    <property type="molecule type" value="Genomic_DNA"/>
</dbReference>
<feature type="compositionally biased region" description="Pro residues" evidence="3">
    <location>
        <begin position="147"/>
        <end position="156"/>
    </location>
</feature>
<dbReference type="Proteomes" id="UP000276215">
    <property type="component" value="Unassembled WGS sequence"/>
</dbReference>
<accession>A0A3N4JP93</accession>
<evidence type="ECO:0000256" key="1">
    <source>
        <dbReference type="ARBA" id="ARBA00004123"/>
    </source>
</evidence>
<evidence type="ECO:0000256" key="3">
    <source>
        <dbReference type="SAM" id="MobiDB-lite"/>
    </source>
</evidence>
<feature type="compositionally biased region" description="Basic and acidic residues" evidence="3">
    <location>
        <begin position="20"/>
        <end position="29"/>
    </location>
</feature>
<reference evidence="5 6" key="1">
    <citation type="journal article" date="2018" name="Nat. Ecol. Evol.">
        <title>Pezizomycetes genomes reveal the molecular basis of ectomycorrhizal truffle lifestyle.</title>
        <authorList>
            <person name="Murat C."/>
            <person name="Payen T."/>
            <person name="Noel B."/>
            <person name="Kuo A."/>
            <person name="Morin E."/>
            <person name="Chen J."/>
            <person name="Kohler A."/>
            <person name="Krizsan K."/>
            <person name="Balestrini R."/>
            <person name="Da Silva C."/>
            <person name="Montanini B."/>
            <person name="Hainaut M."/>
            <person name="Levati E."/>
            <person name="Barry K.W."/>
            <person name="Belfiori B."/>
            <person name="Cichocki N."/>
            <person name="Clum A."/>
            <person name="Dockter R.B."/>
            <person name="Fauchery L."/>
            <person name="Guy J."/>
            <person name="Iotti M."/>
            <person name="Le Tacon F."/>
            <person name="Lindquist E.A."/>
            <person name="Lipzen A."/>
            <person name="Malagnac F."/>
            <person name="Mello A."/>
            <person name="Molinier V."/>
            <person name="Miyauchi S."/>
            <person name="Poulain J."/>
            <person name="Riccioni C."/>
            <person name="Rubini A."/>
            <person name="Sitrit Y."/>
            <person name="Splivallo R."/>
            <person name="Traeger S."/>
            <person name="Wang M."/>
            <person name="Zifcakova L."/>
            <person name="Wipf D."/>
            <person name="Zambonelli A."/>
            <person name="Paolocci F."/>
            <person name="Nowrousian M."/>
            <person name="Ottonello S."/>
            <person name="Baldrian P."/>
            <person name="Spatafora J.W."/>
            <person name="Henrissat B."/>
            <person name="Nagy L.G."/>
            <person name="Aury J.M."/>
            <person name="Wincker P."/>
            <person name="Grigoriev I.V."/>
            <person name="Bonfante P."/>
            <person name="Martin F.M."/>
        </authorList>
    </citation>
    <scope>NUCLEOTIDE SEQUENCE [LARGE SCALE GENOMIC DNA]</scope>
    <source>
        <strain evidence="5 6">120613-1</strain>
    </source>
</reference>
<gene>
    <name evidence="5" type="ORF">L873DRAFT_1827647</name>
</gene>
<evidence type="ECO:0000256" key="2">
    <source>
        <dbReference type="ARBA" id="ARBA00023242"/>
    </source>
</evidence>
<dbReference type="AlphaFoldDB" id="A0A3N4JP93"/>
<dbReference type="GO" id="GO:0005634">
    <property type="term" value="C:nucleus"/>
    <property type="evidence" value="ECO:0007669"/>
    <property type="project" value="UniProtKB-SubCell"/>
</dbReference>
<feature type="domain" description="Mediator complex subunit 15 KIX" evidence="4">
    <location>
        <begin position="33"/>
        <end position="85"/>
    </location>
</feature>